<dbReference type="EMBL" id="CDMZ01005939">
    <property type="protein sequence ID" value="CEM56074.1"/>
    <property type="molecule type" value="Genomic_DNA"/>
</dbReference>
<dbReference type="AlphaFoldDB" id="A0A0G4IFS6"/>
<dbReference type="Gene3D" id="3.40.50.720">
    <property type="entry name" value="NAD(P)-binding Rossmann-like Domain"/>
    <property type="match status" value="1"/>
</dbReference>
<comment type="similarity">
    <text evidence="1">Belongs to the short-chain dehydrogenases/reductases (SDR) family.</text>
</comment>
<proteinExistence type="inferred from homology"/>
<dbReference type="PRINTS" id="PR00081">
    <property type="entry name" value="GDHRDH"/>
</dbReference>
<accession>A0A0G4IFS6</accession>
<dbReference type="GO" id="GO:0005997">
    <property type="term" value="P:xylulose metabolic process"/>
    <property type="evidence" value="ECO:0007669"/>
    <property type="project" value="TreeGrafter"/>
</dbReference>
<organism evidence="3">
    <name type="scientific">Chromera velia CCMP2878</name>
    <dbReference type="NCBI Taxonomy" id="1169474"/>
    <lineage>
        <taxon>Eukaryota</taxon>
        <taxon>Sar</taxon>
        <taxon>Alveolata</taxon>
        <taxon>Colpodellida</taxon>
        <taxon>Chromeraceae</taxon>
        <taxon>Chromera</taxon>
    </lineage>
</organism>
<dbReference type="PRINTS" id="PR00080">
    <property type="entry name" value="SDRFAMILY"/>
</dbReference>
<dbReference type="SUPFAM" id="SSF51735">
    <property type="entry name" value="NAD(P)-binding Rossmann-fold domains"/>
    <property type="match status" value="1"/>
</dbReference>
<name>A0A0G4IFS6_9ALVE</name>
<dbReference type="PANTHER" id="PTHR44252:SF3">
    <property type="entry name" value="D-ERYTHRULOSE REDUCTASE-RELATED"/>
    <property type="match status" value="1"/>
</dbReference>
<reference evidence="3" key="1">
    <citation type="submission" date="2014-11" db="EMBL/GenBank/DDBJ databases">
        <authorList>
            <person name="Otto D Thomas"/>
            <person name="Naeem Raeece"/>
        </authorList>
    </citation>
    <scope>NUCLEOTIDE SEQUENCE</scope>
</reference>
<dbReference type="InterPro" id="IPR051737">
    <property type="entry name" value="L-xylulose/Carbonyl_redctase"/>
</dbReference>
<dbReference type="PANTHER" id="PTHR44252">
    <property type="entry name" value="D-ERYTHRULOSE REDUCTASE"/>
    <property type="match status" value="1"/>
</dbReference>
<dbReference type="InterPro" id="IPR002347">
    <property type="entry name" value="SDR_fam"/>
</dbReference>
<dbReference type="InterPro" id="IPR036291">
    <property type="entry name" value="NAD(P)-bd_dom_sf"/>
</dbReference>
<dbReference type="PhylomeDB" id="A0A0G4IFS6"/>
<dbReference type="VEuPathDB" id="CryptoDB:Cvel_14068"/>
<evidence type="ECO:0000313" key="3">
    <source>
        <dbReference type="EMBL" id="CEM56074.1"/>
    </source>
</evidence>
<dbReference type="FunFam" id="3.40.50.720:FF:000084">
    <property type="entry name" value="Short-chain dehydrogenase reductase"/>
    <property type="match status" value="1"/>
</dbReference>
<evidence type="ECO:0000256" key="2">
    <source>
        <dbReference type="ARBA" id="ARBA00022857"/>
    </source>
</evidence>
<dbReference type="GO" id="GO:0050038">
    <property type="term" value="F:L-xylulose reductase (NADPH) activity"/>
    <property type="evidence" value="ECO:0007669"/>
    <property type="project" value="TreeGrafter"/>
</dbReference>
<keyword evidence="2" id="KW-0521">NADP</keyword>
<dbReference type="GO" id="GO:0004090">
    <property type="term" value="F:carbonyl reductase (NADPH) activity"/>
    <property type="evidence" value="ECO:0007669"/>
    <property type="project" value="TreeGrafter"/>
</dbReference>
<dbReference type="GO" id="GO:0006006">
    <property type="term" value="P:glucose metabolic process"/>
    <property type="evidence" value="ECO:0007669"/>
    <property type="project" value="TreeGrafter"/>
</dbReference>
<dbReference type="Pfam" id="PF13561">
    <property type="entry name" value="adh_short_C2"/>
    <property type="match status" value="1"/>
</dbReference>
<gene>
    <name evidence="3" type="ORF">Cvel_14068</name>
</gene>
<protein>
    <submittedName>
        <fullName evidence="3">Uncharacterized protein</fullName>
    </submittedName>
</protein>
<sequence length="245" mass="25554">MRFQGKKAIVTGAGKGLGRDLVKVLRAEGAEVAAVSRTETDLQSLAKEVPGISTCCVDLSDVKALQECVQSIGCVDFLVNNAGIAICKPFLELTAEDFGKTLDVNLTAAFVATQAAAKLMKAEGRKGVIVNVSSQVSKTAVPLHAAYCASKAGLDMLTQSSALELGPFGIRCCSVAPTVVMTDMGRANWSGEAGKPMLNAIPLGKFAEVEDVTNVVLFLLSEQAQMLTGLSVPIDGGFLACKTLK</sequence>
<evidence type="ECO:0000256" key="1">
    <source>
        <dbReference type="ARBA" id="ARBA00006484"/>
    </source>
</evidence>